<dbReference type="FunFam" id="3.10.20.30:FF:000013">
    <property type="entry name" value="Adrenodoxin, mitochondrial"/>
    <property type="match status" value="1"/>
</dbReference>
<protein>
    <recommendedName>
        <fullName evidence="11">2Fe-2S ferredoxin-type domain-containing protein</fullName>
    </recommendedName>
</protein>
<dbReference type="AlphaFoldDB" id="A0AAV6H6Y6"/>
<evidence type="ECO:0000256" key="4">
    <source>
        <dbReference type="ARBA" id="ARBA00022714"/>
    </source>
</evidence>
<keyword evidence="6" id="KW-0249">Electron transport</keyword>
<reference evidence="12" key="1">
    <citation type="submission" date="2020-10" db="EMBL/GenBank/DDBJ databases">
        <title>Chromosome-scale genome assembly of the Allis shad, Alosa alosa.</title>
        <authorList>
            <person name="Margot Z."/>
            <person name="Christophe K."/>
            <person name="Cabau C."/>
            <person name="Louis A."/>
            <person name="Berthelot C."/>
            <person name="Parey E."/>
            <person name="Roest Crollius H."/>
            <person name="Montfort J."/>
            <person name="Robinson-Rechavi M."/>
            <person name="Bucao C."/>
            <person name="Bouchez O."/>
            <person name="Gislard M."/>
            <person name="Lluch J."/>
            <person name="Milhes M."/>
            <person name="Lampietro C."/>
            <person name="Lopez Roques C."/>
            <person name="Donnadieu C."/>
            <person name="Braasch I."/>
            <person name="Desvignes T."/>
            <person name="Postlethwait J."/>
            <person name="Bobe J."/>
            <person name="Guiguen Y."/>
        </authorList>
    </citation>
    <scope>NUCLEOTIDE SEQUENCE</scope>
    <source>
        <strain evidence="12">M-15738</strain>
        <tissue evidence="12">Blood</tissue>
    </source>
</reference>
<keyword evidence="13" id="KW-1185">Reference proteome</keyword>
<feature type="domain" description="2Fe-2S ferredoxin-type" evidence="11">
    <location>
        <begin position="86"/>
        <end position="190"/>
    </location>
</feature>
<dbReference type="GO" id="GO:0140647">
    <property type="term" value="P:P450-containing electron transport chain"/>
    <property type="evidence" value="ECO:0007669"/>
    <property type="project" value="InterPro"/>
</dbReference>
<organism evidence="12 13">
    <name type="scientific">Alosa alosa</name>
    <name type="common">allis shad</name>
    <dbReference type="NCBI Taxonomy" id="278164"/>
    <lineage>
        <taxon>Eukaryota</taxon>
        <taxon>Metazoa</taxon>
        <taxon>Chordata</taxon>
        <taxon>Craniata</taxon>
        <taxon>Vertebrata</taxon>
        <taxon>Euteleostomi</taxon>
        <taxon>Actinopterygii</taxon>
        <taxon>Neopterygii</taxon>
        <taxon>Teleostei</taxon>
        <taxon>Clupei</taxon>
        <taxon>Clupeiformes</taxon>
        <taxon>Clupeoidei</taxon>
        <taxon>Clupeidae</taxon>
        <taxon>Alosa</taxon>
    </lineage>
</organism>
<accession>A0AAV6H6Y6</accession>
<dbReference type="GO" id="GO:0009055">
    <property type="term" value="F:electron transfer activity"/>
    <property type="evidence" value="ECO:0007669"/>
    <property type="project" value="TreeGrafter"/>
</dbReference>
<dbReference type="PANTHER" id="PTHR23426:SF75">
    <property type="entry name" value="ADRENODOXIN"/>
    <property type="match status" value="1"/>
</dbReference>
<dbReference type="EMBL" id="JADWDJ010000004">
    <property type="protein sequence ID" value="KAG5281837.1"/>
    <property type="molecule type" value="Genomic_DNA"/>
</dbReference>
<proteinExistence type="inferred from homology"/>
<evidence type="ECO:0000256" key="2">
    <source>
        <dbReference type="ARBA" id="ARBA00010914"/>
    </source>
</evidence>
<evidence type="ECO:0000256" key="8">
    <source>
        <dbReference type="ARBA" id="ARBA00023014"/>
    </source>
</evidence>
<evidence type="ECO:0000256" key="10">
    <source>
        <dbReference type="ARBA" id="ARBA00034078"/>
    </source>
</evidence>
<dbReference type="GO" id="GO:0046872">
    <property type="term" value="F:metal ion binding"/>
    <property type="evidence" value="ECO:0007669"/>
    <property type="project" value="UniProtKB-KW"/>
</dbReference>
<sequence>MHSAFCAFERWGSTTHRLLCWTAFPTMSSASTRVLSFAQNFWPLWLASTLPATTRNVPSLVRPLHKLNTSSRSLTTVCSLRSEQKINITFVYRDGERVEVQGRDGDTLLNVVVDHKLKIEGFGACEGTLACSTCHVILDESNYNKLGIVSDEEMDLLDLAFGLTETSRLGCQICLSNHLHGMVVRVPDSVNDIRQTDGAGPSS</sequence>
<keyword evidence="5" id="KW-0479">Metal-binding</keyword>
<evidence type="ECO:0000313" key="12">
    <source>
        <dbReference type="EMBL" id="KAG5281837.1"/>
    </source>
</evidence>
<dbReference type="GO" id="GO:0005759">
    <property type="term" value="C:mitochondrial matrix"/>
    <property type="evidence" value="ECO:0007669"/>
    <property type="project" value="UniProtKB-SubCell"/>
</dbReference>
<keyword evidence="4" id="KW-0001">2Fe-2S</keyword>
<dbReference type="CDD" id="cd00207">
    <property type="entry name" value="fer2"/>
    <property type="match status" value="1"/>
</dbReference>
<keyword evidence="7" id="KW-0408">Iron</keyword>
<comment type="subcellular location">
    <subcellularLocation>
        <location evidence="1">Mitochondrion matrix</location>
    </subcellularLocation>
</comment>
<comment type="caution">
    <text evidence="12">The sequence shown here is derived from an EMBL/GenBank/DDBJ whole genome shotgun (WGS) entry which is preliminary data.</text>
</comment>
<evidence type="ECO:0000256" key="6">
    <source>
        <dbReference type="ARBA" id="ARBA00022982"/>
    </source>
</evidence>
<dbReference type="InterPro" id="IPR001041">
    <property type="entry name" value="2Fe-2S_ferredoxin-type"/>
</dbReference>
<dbReference type="Pfam" id="PF00111">
    <property type="entry name" value="Fer2"/>
    <property type="match status" value="1"/>
</dbReference>
<keyword evidence="3" id="KW-0813">Transport</keyword>
<dbReference type="PANTHER" id="PTHR23426">
    <property type="entry name" value="FERREDOXIN/ADRENODOXIN"/>
    <property type="match status" value="1"/>
</dbReference>
<dbReference type="InterPro" id="IPR001055">
    <property type="entry name" value="Adrenodoxin-like"/>
</dbReference>
<dbReference type="SUPFAM" id="SSF54292">
    <property type="entry name" value="2Fe-2S ferredoxin-like"/>
    <property type="match status" value="1"/>
</dbReference>
<keyword evidence="9" id="KW-0496">Mitochondrion</keyword>
<comment type="cofactor">
    <cofactor evidence="10">
        <name>[2Fe-2S] cluster</name>
        <dbReference type="ChEBI" id="CHEBI:190135"/>
    </cofactor>
</comment>
<dbReference type="GO" id="GO:0051537">
    <property type="term" value="F:2 iron, 2 sulfur cluster binding"/>
    <property type="evidence" value="ECO:0007669"/>
    <property type="project" value="UniProtKB-KW"/>
</dbReference>
<evidence type="ECO:0000256" key="9">
    <source>
        <dbReference type="ARBA" id="ARBA00023128"/>
    </source>
</evidence>
<evidence type="ECO:0000256" key="1">
    <source>
        <dbReference type="ARBA" id="ARBA00004305"/>
    </source>
</evidence>
<evidence type="ECO:0000259" key="11">
    <source>
        <dbReference type="PROSITE" id="PS51085"/>
    </source>
</evidence>
<dbReference type="InterPro" id="IPR012675">
    <property type="entry name" value="Beta-grasp_dom_sf"/>
</dbReference>
<gene>
    <name evidence="12" type="ORF">AALO_G00049340</name>
</gene>
<evidence type="ECO:0000256" key="3">
    <source>
        <dbReference type="ARBA" id="ARBA00022448"/>
    </source>
</evidence>
<keyword evidence="8" id="KW-0411">Iron-sulfur</keyword>
<evidence type="ECO:0000256" key="7">
    <source>
        <dbReference type="ARBA" id="ARBA00023004"/>
    </source>
</evidence>
<name>A0AAV6H6Y6_9TELE</name>
<dbReference type="InterPro" id="IPR018298">
    <property type="entry name" value="Adrenodoxin_Fe-S_BS"/>
</dbReference>
<evidence type="ECO:0000256" key="5">
    <source>
        <dbReference type="ARBA" id="ARBA00022723"/>
    </source>
</evidence>
<dbReference type="Proteomes" id="UP000823561">
    <property type="component" value="Chromosome 4"/>
</dbReference>
<dbReference type="PROSITE" id="PS00814">
    <property type="entry name" value="ADX"/>
    <property type="match status" value="1"/>
</dbReference>
<evidence type="ECO:0000313" key="13">
    <source>
        <dbReference type="Proteomes" id="UP000823561"/>
    </source>
</evidence>
<comment type="similarity">
    <text evidence="2">Belongs to the adrenodoxin/putidaredoxin family.</text>
</comment>
<dbReference type="Gene3D" id="3.10.20.30">
    <property type="match status" value="1"/>
</dbReference>
<dbReference type="InterPro" id="IPR036010">
    <property type="entry name" value="2Fe-2S_ferredoxin-like_sf"/>
</dbReference>
<dbReference type="PRINTS" id="PR00355">
    <property type="entry name" value="ADRENODOXIN"/>
</dbReference>
<dbReference type="PROSITE" id="PS51085">
    <property type="entry name" value="2FE2S_FER_2"/>
    <property type="match status" value="1"/>
</dbReference>